<dbReference type="SUPFAM" id="SSF53254">
    <property type="entry name" value="Phosphoglycerate mutase-like"/>
    <property type="match status" value="1"/>
</dbReference>
<organism evidence="2 3">
    <name type="scientific">Prorocentrum cordatum</name>
    <dbReference type="NCBI Taxonomy" id="2364126"/>
    <lineage>
        <taxon>Eukaryota</taxon>
        <taxon>Sar</taxon>
        <taxon>Alveolata</taxon>
        <taxon>Dinophyceae</taxon>
        <taxon>Prorocentrales</taxon>
        <taxon>Prorocentraceae</taxon>
        <taxon>Prorocentrum</taxon>
    </lineage>
</organism>
<dbReference type="Proteomes" id="UP001189429">
    <property type="component" value="Unassembled WGS sequence"/>
</dbReference>
<feature type="compositionally biased region" description="Basic and acidic residues" evidence="1">
    <location>
        <begin position="150"/>
        <end position="166"/>
    </location>
</feature>
<dbReference type="EMBL" id="CAUYUJ010017173">
    <property type="protein sequence ID" value="CAK0872563.1"/>
    <property type="molecule type" value="Genomic_DNA"/>
</dbReference>
<sequence length="187" mass="19888">RRPAAAARALAARGVPAASAAAAELPGELRHQYFALRHGESEANVAGIIISDPAVGTAKYGLTPAGREAVALSAGAFAAEAEGRGELGGSLLVVASDFRRTCETAEVFIEALRPRLSQAGGSVEMRRAEGLRERWFGELEGGPNTAYEEVWSHDREDPSSRPRRAESALSVVARTVALVRRLEKEEL</sequence>
<gene>
    <name evidence="2" type="ORF">PCOR1329_LOCUS57985</name>
</gene>
<feature type="non-terminal residue" evidence="2">
    <location>
        <position position="1"/>
    </location>
</feature>
<evidence type="ECO:0000313" key="3">
    <source>
        <dbReference type="Proteomes" id="UP001189429"/>
    </source>
</evidence>
<evidence type="ECO:0000256" key="1">
    <source>
        <dbReference type="SAM" id="MobiDB-lite"/>
    </source>
</evidence>
<evidence type="ECO:0000313" key="2">
    <source>
        <dbReference type="EMBL" id="CAK0872563.1"/>
    </source>
</evidence>
<keyword evidence="3" id="KW-1185">Reference proteome</keyword>
<feature type="region of interest" description="Disordered" evidence="1">
    <location>
        <begin position="147"/>
        <end position="167"/>
    </location>
</feature>
<dbReference type="PANTHER" id="PTHR47821:SF2">
    <property type="entry name" value="PHOSPHOGLYCERATE MUTASE FAMILY PROTEIN"/>
    <property type="match status" value="1"/>
</dbReference>
<proteinExistence type="predicted"/>
<dbReference type="Pfam" id="PF00300">
    <property type="entry name" value="His_Phos_1"/>
    <property type="match status" value="1"/>
</dbReference>
<dbReference type="InterPro" id="IPR013078">
    <property type="entry name" value="His_Pase_superF_clade-1"/>
</dbReference>
<dbReference type="InterPro" id="IPR029033">
    <property type="entry name" value="His_PPase_superfam"/>
</dbReference>
<evidence type="ECO:0008006" key="4">
    <source>
        <dbReference type="Google" id="ProtNLM"/>
    </source>
</evidence>
<feature type="non-terminal residue" evidence="2">
    <location>
        <position position="187"/>
    </location>
</feature>
<name>A0ABN9VJW6_9DINO</name>
<dbReference type="Gene3D" id="3.40.50.1240">
    <property type="entry name" value="Phosphoglycerate mutase-like"/>
    <property type="match status" value="1"/>
</dbReference>
<dbReference type="PANTHER" id="PTHR47821">
    <property type="entry name" value="PHOSPHOGLYCERATE MUTASE FAMILY PROTEIN"/>
    <property type="match status" value="1"/>
</dbReference>
<accession>A0ABN9VJW6</accession>
<protein>
    <recommendedName>
        <fullName evidence="4">Phosphoglycerate mutase (2,3-diphosphoglycerate-dependent)</fullName>
    </recommendedName>
</protein>
<comment type="caution">
    <text evidence="2">The sequence shown here is derived from an EMBL/GenBank/DDBJ whole genome shotgun (WGS) entry which is preliminary data.</text>
</comment>
<reference evidence="2" key="1">
    <citation type="submission" date="2023-10" db="EMBL/GenBank/DDBJ databases">
        <authorList>
            <person name="Chen Y."/>
            <person name="Shah S."/>
            <person name="Dougan E. K."/>
            <person name="Thang M."/>
            <person name="Chan C."/>
        </authorList>
    </citation>
    <scope>NUCLEOTIDE SEQUENCE [LARGE SCALE GENOMIC DNA]</scope>
</reference>